<reference evidence="3" key="1">
    <citation type="journal article" date="2014" name="Genome Announc.">
        <title>Genome sequence and annotation of Acremonium chrysogenum, producer of the beta-lactam antibiotic cephalosporin C.</title>
        <authorList>
            <person name="Terfehr D."/>
            <person name="Dahlmann T.A."/>
            <person name="Specht T."/>
            <person name="Zadra I."/>
            <person name="Kuernsteiner H."/>
            <person name="Kueck U."/>
        </authorList>
    </citation>
    <scope>NUCLEOTIDE SEQUENCE [LARGE SCALE GENOMIC DNA]</scope>
    <source>
        <strain evidence="3">ATCC 11550 / CBS 779.69 / DSM 880 / IAM 14645 / JCM 23072 / IMI 49137</strain>
    </source>
</reference>
<feature type="compositionally biased region" description="Basic and acidic residues" evidence="1">
    <location>
        <begin position="60"/>
        <end position="73"/>
    </location>
</feature>
<evidence type="ECO:0000313" key="3">
    <source>
        <dbReference type="Proteomes" id="UP000029964"/>
    </source>
</evidence>
<protein>
    <submittedName>
        <fullName evidence="2">Uncharacterized protein</fullName>
    </submittedName>
</protein>
<evidence type="ECO:0000256" key="1">
    <source>
        <dbReference type="SAM" id="MobiDB-lite"/>
    </source>
</evidence>
<dbReference type="HOGENOM" id="CLU_2557750_0_0_1"/>
<evidence type="ECO:0000313" key="2">
    <source>
        <dbReference type="EMBL" id="KFH47212.1"/>
    </source>
</evidence>
<accession>A0A086TCY0</accession>
<dbReference type="AlphaFoldDB" id="A0A086TCY0"/>
<organism evidence="2 3">
    <name type="scientific">Hapsidospora chrysogenum (strain ATCC 11550 / CBS 779.69 / DSM 880 / IAM 14645 / JCM 23072 / IMI 49137)</name>
    <name type="common">Acremonium chrysogenum</name>
    <dbReference type="NCBI Taxonomy" id="857340"/>
    <lineage>
        <taxon>Eukaryota</taxon>
        <taxon>Fungi</taxon>
        <taxon>Dikarya</taxon>
        <taxon>Ascomycota</taxon>
        <taxon>Pezizomycotina</taxon>
        <taxon>Sordariomycetes</taxon>
        <taxon>Hypocreomycetidae</taxon>
        <taxon>Hypocreales</taxon>
        <taxon>Bionectriaceae</taxon>
        <taxon>Hapsidospora</taxon>
    </lineage>
</organism>
<sequence length="82" mass="8904">MSEYVPASRIAVAELLWTPGSGTVTWRMSFCARKHGLASGILDPCPDWVAQLEPQAVVHEDSRPDLDLEKASPKVDTGQVQG</sequence>
<keyword evidence="3" id="KW-1185">Reference proteome</keyword>
<gene>
    <name evidence="2" type="ORF">ACRE_018470</name>
</gene>
<name>A0A086TCY0_HAPC1</name>
<feature type="region of interest" description="Disordered" evidence="1">
    <location>
        <begin position="60"/>
        <end position="82"/>
    </location>
</feature>
<dbReference type="EMBL" id="JPKY01000011">
    <property type="protein sequence ID" value="KFH47212.1"/>
    <property type="molecule type" value="Genomic_DNA"/>
</dbReference>
<proteinExistence type="predicted"/>
<dbReference type="Proteomes" id="UP000029964">
    <property type="component" value="Unassembled WGS sequence"/>
</dbReference>
<comment type="caution">
    <text evidence="2">The sequence shown here is derived from an EMBL/GenBank/DDBJ whole genome shotgun (WGS) entry which is preliminary data.</text>
</comment>